<organism evidence="2 3">
    <name type="scientific">Kaistia soli DSM 19436</name>
    <dbReference type="NCBI Taxonomy" id="1122133"/>
    <lineage>
        <taxon>Bacteria</taxon>
        <taxon>Pseudomonadati</taxon>
        <taxon>Pseudomonadota</taxon>
        <taxon>Alphaproteobacteria</taxon>
        <taxon>Hyphomicrobiales</taxon>
        <taxon>Kaistiaceae</taxon>
        <taxon>Kaistia</taxon>
    </lineage>
</organism>
<gene>
    <name evidence="2" type="ORF">SAMN02745157_4035</name>
</gene>
<feature type="region of interest" description="Disordered" evidence="1">
    <location>
        <begin position="122"/>
        <end position="144"/>
    </location>
</feature>
<dbReference type="Proteomes" id="UP000184485">
    <property type="component" value="Unassembled WGS sequence"/>
</dbReference>
<proteinExistence type="predicted"/>
<evidence type="ECO:0000313" key="2">
    <source>
        <dbReference type="EMBL" id="SHG33119.1"/>
    </source>
</evidence>
<protein>
    <recommendedName>
        <fullName evidence="4">HNH endonuclease</fullName>
    </recommendedName>
</protein>
<sequence>MIMTILRPTTARIPRRPVIHTTDTDGRPIVLVPLSSGARAKLFPRHYERLQRMGIGRNWFLNDNGQGLAYVRAKVPTALGWGNNAQVARLIACPSKRGASVSYRDGDRLNLRLDNLQVTASKGRGKGREQFLPDDAEPALEVAA</sequence>
<dbReference type="OrthoDB" id="8481793at2"/>
<dbReference type="AlphaFoldDB" id="A0A1M5IYJ5"/>
<accession>A0A1M5IYJ5</accession>
<reference evidence="2 3" key="1">
    <citation type="submission" date="2016-11" db="EMBL/GenBank/DDBJ databases">
        <authorList>
            <person name="Jaros S."/>
            <person name="Januszkiewicz K."/>
            <person name="Wedrychowicz H."/>
        </authorList>
    </citation>
    <scope>NUCLEOTIDE SEQUENCE [LARGE SCALE GENOMIC DNA]</scope>
    <source>
        <strain evidence="2 3">DSM 19436</strain>
    </source>
</reference>
<dbReference type="EMBL" id="FQUP01000004">
    <property type="protein sequence ID" value="SHG33119.1"/>
    <property type="molecule type" value="Genomic_DNA"/>
</dbReference>
<evidence type="ECO:0008006" key="4">
    <source>
        <dbReference type="Google" id="ProtNLM"/>
    </source>
</evidence>
<evidence type="ECO:0000256" key="1">
    <source>
        <dbReference type="SAM" id="MobiDB-lite"/>
    </source>
</evidence>
<evidence type="ECO:0000313" key="3">
    <source>
        <dbReference type="Proteomes" id="UP000184485"/>
    </source>
</evidence>
<keyword evidence="3" id="KW-1185">Reference proteome</keyword>
<dbReference type="RefSeq" id="WP_073056454.1">
    <property type="nucleotide sequence ID" value="NZ_FQUP01000004.1"/>
</dbReference>
<dbReference type="STRING" id="1122133.SAMN02745157_4035"/>
<name>A0A1M5IYJ5_9HYPH</name>